<dbReference type="EMBL" id="LAZR01000029">
    <property type="protein sequence ID" value="KKO02716.1"/>
    <property type="molecule type" value="Genomic_DNA"/>
</dbReference>
<comment type="caution">
    <text evidence="3">The sequence shown here is derived from an EMBL/GenBank/DDBJ whole genome shotgun (WGS) entry which is preliminary data.</text>
</comment>
<gene>
    <name evidence="3" type="ORF">LCGC14_0101650</name>
</gene>
<dbReference type="GO" id="GO:0008664">
    <property type="term" value="F:RNA 2',3'-cyclic 3'-phosphodiesterase activity"/>
    <property type="evidence" value="ECO:0007669"/>
    <property type="project" value="InterPro"/>
</dbReference>
<dbReference type="PANTHER" id="PTHR35561">
    <property type="entry name" value="RNA 2',3'-CYCLIC PHOSPHODIESTERASE"/>
    <property type="match status" value="1"/>
</dbReference>
<keyword evidence="1" id="KW-0378">Hydrolase</keyword>
<protein>
    <recommendedName>
        <fullName evidence="2">Phosphoesterase HXTX domain-containing protein</fullName>
    </recommendedName>
</protein>
<evidence type="ECO:0000256" key="1">
    <source>
        <dbReference type="ARBA" id="ARBA00022801"/>
    </source>
</evidence>
<dbReference type="InterPro" id="IPR004175">
    <property type="entry name" value="RNA_CPDase"/>
</dbReference>
<sequence length="190" mass="22104">MIHRIFIAVNLPKDIKEQFLAQQKRLGNLPIRWVKKDNLHITLIFLGHLKDEEIAEVCKTTKEIVQRTAPFSIKLKEVCYGPPGKTPPRMVWILGEKSLELAKLKDNLEKELLTMPNLNHLKTDIRAFSPHITLGRIRQWEWCQIEPEERITVEEELSLSFEVRSIEVMESRLKRGGAEYIILEACPLKS</sequence>
<feature type="domain" description="Phosphoesterase HXTX" evidence="2">
    <location>
        <begin position="10"/>
        <end position="92"/>
    </location>
</feature>
<evidence type="ECO:0000259" key="2">
    <source>
        <dbReference type="Pfam" id="PF02834"/>
    </source>
</evidence>
<dbReference type="AlphaFoldDB" id="A0A0F9VC13"/>
<dbReference type="HAMAP" id="MF_01940">
    <property type="entry name" value="RNA_CPDase"/>
    <property type="match status" value="1"/>
</dbReference>
<proteinExistence type="inferred from homology"/>
<dbReference type="NCBIfam" id="TIGR02258">
    <property type="entry name" value="2_5_ligase"/>
    <property type="match status" value="1"/>
</dbReference>
<accession>A0A0F9VC13</accession>
<organism evidence="3">
    <name type="scientific">marine sediment metagenome</name>
    <dbReference type="NCBI Taxonomy" id="412755"/>
    <lineage>
        <taxon>unclassified sequences</taxon>
        <taxon>metagenomes</taxon>
        <taxon>ecological metagenomes</taxon>
    </lineage>
</organism>
<name>A0A0F9VC13_9ZZZZ</name>
<dbReference type="InterPro" id="IPR014051">
    <property type="entry name" value="Phosphoesterase_HXTX"/>
</dbReference>
<reference evidence="3" key="1">
    <citation type="journal article" date="2015" name="Nature">
        <title>Complex archaea that bridge the gap between prokaryotes and eukaryotes.</title>
        <authorList>
            <person name="Spang A."/>
            <person name="Saw J.H."/>
            <person name="Jorgensen S.L."/>
            <person name="Zaremba-Niedzwiedzka K."/>
            <person name="Martijn J."/>
            <person name="Lind A.E."/>
            <person name="van Eijk R."/>
            <person name="Schleper C."/>
            <person name="Guy L."/>
            <person name="Ettema T.J."/>
        </authorList>
    </citation>
    <scope>NUCLEOTIDE SEQUENCE</scope>
</reference>
<dbReference type="SUPFAM" id="SSF55144">
    <property type="entry name" value="LigT-like"/>
    <property type="match status" value="1"/>
</dbReference>
<dbReference type="Pfam" id="PF02834">
    <property type="entry name" value="LigT_PEase"/>
    <property type="match status" value="1"/>
</dbReference>
<dbReference type="PANTHER" id="PTHR35561:SF1">
    <property type="entry name" value="RNA 2',3'-CYCLIC PHOSPHODIESTERASE"/>
    <property type="match status" value="1"/>
</dbReference>
<dbReference type="Gene3D" id="3.90.1140.10">
    <property type="entry name" value="Cyclic phosphodiesterase"/>
    <property type="match status" value="1"/>
</dbReference>
<dbReference type="GO" id="GO:0004113">
    <property type="term" value="F:2',3'-cyclic-nucleotide 3'-phosphodiesterase activity"/>
    <property type="evidence" value="ECO:0007669"/>
    <property type="project" value="InterPro"/>
</dbReference>
<evidence type="ECO:0000313" key="3">
    <source>
        <dbReference type="EMBL" id="KKO02716.1"/>
    </source>
</evidence>
<dbReference type="InterPro" id="IPR009097">
    <property type="entry name" value="Cyclic_Pdiesterase"/>
</dbReference>